<keyword evidence="4" id="KW-0564">Palmitate</keyword>
<dbReference type="SUPFAM" id="SSF110997">
    <property type="entry name" value="Sporulation related repeat"/>
    <property type="match status" value="1"/>
</dbReference>
<accession>A0A0S3QUY5</accession>
<gene>
    <name evidence="4 8" type="primary">rlpA</name>
    <name evidence="8" type="ORF">TST_1340</name>
</gene>
<dbReference type="CDD" id="cd22268">
    <property type="entry name" value="DPBB_RlpA-like"/>
    <property type="match status" value="1"/>
</dbReference>
<dbReference type="InterPro" id="IPR036680">
    <property type="entry name" value="SPOR-like_sf"/>
</dbReference>
<comment type="similarity">
    <text evidence="4 5">Belongs to the RlpA family.</text>
</comment>
<sequence>MKRFVLLALTIALASCAGKHYETEVPISNVPTGWKQRGLASWYGPKFHGRKTASGERFNMYSLTAAHKTLPLGTYVKVKNLKNGRAVVVKINDRGPFVRGRIIDLSYAAAKKLGMIKDGVVPVEITVIGKPQEVVDRYSLYNFGYYYVQIGSFKDWFNAIRLAQKVKTTGFPVEIRPVDIEGERFYRVLVGPYTRVGAQRVAYRLKREGYNAKIQKD</sequence>
<dbReference type="InterPro" id="IPR012997">
    <property type="entry name" value="RplA"/>
</dbReference>
<dbReference type="EMBL" id="AP013035">
    <property type="protein sequence ID" value="BAT72127.1"/>
    <property type="molecule type" value="Genomic_DNA"/>
</dbReference>
<dbReference type="Pfam" id="PF05036">
    <property type="entry name" value="SPOR"/>
    <property type="match status" value="1"/>
</dbReference>
<evidence type="ECO:0000256" key="3">
    <source>
        <dbReference type="ARBA" id="ARBA00023316"/>
    </source>
</evidence>
<evidence type="ECO:0000256" key="5">
    <source>
        <dbReference type="RuleBase" id="RU003495"/>
    </source>
</evidence>
<proteinExistence type="inferred from homology"/>
<dbReference type="KEGG" id="ttk:TST_1340"/>
<dbReference type="InterPro" id="IPR007730">
    <property type="entry name" value="SPOR-like_dom"/>
</dbReference>
<keyword evidence="2 4" id="KW-0456">Lyase</keyword>
<reference evidence="9" key="1">
    <citation type="journal article" date="2018" name="Science">
        <title>A primordial and reversible TCA cycle in a facultatively chemolithoautotrophic thermophile.</title>
        <authorList>
            <person name="Nunoura T."/>
            <person name="Chikaraishi Y."/>
            <person name="Izaki R."/>
            <person name="Suwa T."/>
            <person name="Sato T."/>
            <person name="Harada T."/>
            <person name="Mori K."/>
            <person name="Kato Y."/>
            <person name="Miyazaki M."/>
            <person name="Shimamura S."/>
            <person name="Yanagawa K."/>
            <person name="Shuto A."/>
            <person name="Ohkouchi N."/>
            <person name="Fujita N."/>
            <person name="Takaki Y."/>
            <person name="Atomi H."/>
            <person name="Takai K."/>
        </authorList>
    </citation>
    <scope>NUCLEOTIDE SEQUENCE [LARGE SCALE GENOMIC DNA]</scope>
    <source>
        <strain evidence="9">DSM 17441 / JCM 13301 / NBRC 103674 / ABI70S6</strain>
    </source>
</reference>
<dbReference type="GO" id="GO:0005886">
    <property type="term" value="C:plasma membrane"/>
    <property type="evidence" value="ECO:0007669"/>
    <property type="project" value="UniProtKB-SubCell"/>
</dbReference>
<dbReference type="HAMAP" id="MF_02071">
    <property type="entry name" value="RlpA"/>
    <property type="match status" value="1"/>
</dbReference>
<dbReference type="Gene3D" id="3.30.70.1070">
    <property type="entry name" value="Sporulation related repeat"/>
    <property type="match status" value="1"/>
</dbReference>
<evidence type="ECO:0000259" key="7">
    <source>
        <dbReference type="PROSITE" id="PS51724"/>
    </source>
</evidence>
<keyword evidence="4" id="KW-1003">Cell membrane</keyword>
<evidence type="ECO:0000313" key="9">
    <source>
        <dbReference type="Proteomes" id="UP000063234"/>
    </source>
</evidence>
<organism evidence="8 9">
    <name type="scientific">Thermosulfidibacter takaii (strain DSM 17441 / JCM 13301 / NBRC 103674 / ABI70S6)</name>
    <dbReference type="NCBI Taxonomy" id="1298851"/>
    <lineage>
        <taxon>Bacteria</taxon>
        <taxon>Pseudomonadati</taxon>
        <taxon>Thermosulfidibacterota</taxon>
        <taxon>Thermosulfidibacteria</taxon>
        <taxon>Thermosulfidibacterales</taxon>
        <taxon>Thermosulfidibacteraceae</taxon>
    </lineage>
</organism>
<dbReference type="GO" id="GO:0071555">
    <property type="term" value="P:cell wall organization"/>
    <property type="evidence" value="ECO:0007669"/>
    <property type="project" value="UniProtKB-KW"/>
</dbReference>
<dbReference type="AlphaFoldDB" id="A0A0S3QUY5"/>
<feature type="domain" description="SPOR" evidence="7">
    <location>
        <begin position="140"/>
        <end position="217"/>
    </location>
</feature>
<dbReference type="Gene3D" id="2.40.40.10">
    <property type="entry name" value="RlpA-like domain"/>
    <property type="match status" value="1"/>
</dbReference>
<dbReference type="RefSeq" id="WP_068550116.1">
    <property type="nucleotide sequence ID" value="NZ_AP013035.1"/>
</dbReference>
<evidence type="ECO:0000256" key="2">
    <source>
        <dbReference type="ARBA" id="ARBA00023239"/>
    </source>
</evidence>
<dbReference type="PANTHER" id="PTHR34183">
    <property type="entry name" value="ENDOLYTIC PEPTIDOGLYCAN TRANSGLYCOSYLASE RLPA"/>
    <property type="match status" value="1"/>
</dbReference>
<dbReference type="SUPFAM" id="SSF50685">
    <property type="entry name" value="Barwin-like endoglucanases"/>
    <property type="match status" value="1"/>
</dbReference>
<dbReference type="InterPro" id="IPR009009">
    <property type="entry name" value="RlpA-like_DPBB"/>
</dbReference>
<keyword evidence="1 6" id="KW-0732">Signal</keyword>
<evidence type="ECO:0000256" key="1">
    <source>
        <dbReference type="ARBA" id="ARBA00022729"/>
    </source>
</evidence>
<dbReference type="OrthoDB" id="9779128at2"/>
<dbReference type="EC" id="4.2.2.-" evidence="4"/>
<feature type="chain" id="PRO_5009985181" description="Probable endolytic peptidoglycan transglycosylase RlpA" evidence="6">
    <location>
        <begin position="18"/>
        <end position="217"/>
    </location>
</feature>
<keyword evidence="4 8" id="KW-0449">Lipoprotein</keyword>
<dbReference type="GO" id="GO:0000270">
    <property type="term" value="P:peptidoglycan metabolic process"/>
    <property type="evidence" value="ECO:0007669"/>
    <property type="project" value="UniProtKB-UniRule"/>
</dbReference>
<evidence type="ECO:0000313" key="8">
    <source>
        <dbReference type="EMBL" id="BAT72127.1"/>
    </source>
</evidence>
<dbReference type="STRING" id="1298851.TST_1340"/>
<protein>
    <recommendedName>
        <fullName evidence="4">Probable endolytic peptidoglycan transglycosylase RlpA</fullName>
        <ecNumber evidence="4">4.2.2.-</ecNumber>
    </recommendedName>
</protein>
<keyword evidence="9" id="KW-1185">Reference proteome</keyword>
<dbReference type="InterPro" id="IPR036908">
    <property type="entry name" value="RlpA-like_sf"/>
</dbReference>
<keyword evidence="4" id="KW-0472">Membrane</keyword>
<dbReference type="PANTHER" id="PTHR34183:SF1">
    <property type="entry name" value="ENDOLYTIC PEPTIDOGLYCAN TRANSGLYCOSYLASE RLPA"/>
    <property type="match status" value="1"/>
</dbReference>
<dbReference type="GO" id="GO:0008932">
    <property type="term" value="F:lytic endotransglycosylase activity"/>
    <property type="evidence" value="ECO:0007669"/>
    <property type="project" value="UniProtKB-UniRule"/>
</dbReference>
<evidence type="ECO:0000256" key="6">
    <source>
        <dbReference type="SAM" id="SignalP"/>
    </source>
</evidence>
<dbReference type="PROSITE" id="PS51257">
    <property type="entry name" value="PROKAR_LIPOPROTEIN"/>
    <property type="match status" value="1"/>
</dbReference>
<dbReference type="NCBIfam" id="TIGR00413">
    <property type="entry name" value="rlpA"/>
    <property type="match status" value="1"/>
</dbReference>
<name>A0A0S3QUY5_THET7</name>
<comment type="subcellular location">
    <subcellularLocation>
        <location evidence="4">Cell membrane</location>
        <topology evidence="4">Lipid-anchor</topology>
    </subcellularLocation>
</comment>
<comment type="function">
    <text evidence="4">Lytic transglycosylase with a strong preference for naked glycan strands that lack stem peptides.</text>
</comment>
<dbReference type="Pfam" id="PF03330">
    <property type="entry name" value="DPBB_1"/>
    <property type="match status" value="1"/>
</dbReference>
<dbReference type="Proteomes" id="UP000063234">
    <property type="component" value="Chromosome"/>
</dbReference>
<dbReference type="GO" id="GO:0042834">
    <property type="term" value="F:peptidoglycan binding"/>
    <property type="evidence" value="ECO:0007669"/>
    <property type="project" value="InterPro"/>
</dbReference>
<keyword evidence="3 4" id="KW-0961">Cell wall biogenesis/degradation</keyword>
<feature type="signal peptide" evidence="6">
    <location>
        <begin position="1"/>
        <end position="17"/>
    </location>
</feature>
<dbReference type="PROSITE" id="PS51724">
    <property type="entry name" value="SPOR"/>
    <property type="match status" value="1"/>
</dbReference>
<evidence type="ECO:0000256" key="4">
    <source>
        <dbReference type="HAMAP-Rule" id="MF_02071"/>
    </source>
</evidence>
<dbReference type="InterPro" id="IPR034718">
    <property type="entry name" value="RlpA"/>
</dbReference>
<dbReference type="PATRIC" id="fig|1298851.3.peg.1415"/>